<evidence type="ECO:0008006" key="3">
    <source>
        <dbReference type="Google" id="ProtNLM"/>
    </source>
</evidence>
<dbReference type="AlphaFoldDB" id="A0A212TMI0"/>
<dbReference type="Pfam" id="PF14054">
    <property type="entry name" value="DUF4249"/>
    <property type="match status" value="1"/>
</dbReference>
<dbReference type="Proteomes" id="UP000198131">
    <property type="component" value="Unassembled WGS sequence"/>
</dbReference>
<proteinExistence type="predicted"/>
<dbReference type="InterPro" id="IPR025345">
    <property type="entry name" value="DUF4249"/>
</dbReference>
<sequence>MTRMQESPGLQKGWSIFAAASGLVGSLLLAGCGLQKDIDVELPAYPPQLVVEGYLENNRIPRISVTQSVPYLAAPTPEIPKDVKVVLTLPNGRRDTLSFAPAINLSTNKGYTHTGRTRLVARPGDTFKLEAYDKQGRRVTGTATMPPTVPLDTVEWKFNDLSPAQRKAYVLARFQDPAATTDFYRFQVHRSTVASDPEVEYTPDDRLTNGQAITLGTSYQFEPSDTLFVTLYHLDRPYYQFLQSVQDARNSNGNPFAQPSAIKSTVEGGLGVFTILNYQRQRIILK</sequence>
<accession>A0A212TMI0</accession>
<dbReference type="PROSITE" id="PS51257">
    <property type="entry name" value="PROKAR_LIPOPROTEIN"/>
    <property type="match status" value="1"/>
</dbReference>
<evidence type="ECO:0000313" key="1">
    <source>
        <dbReference type="EMBL" id="SNC67031.1"/>
    </source>
</evidence>
<protein>
    <recommendedName>
        <fullName evidence="3">DUF4249 domain-containing protein</fullName>
    </recommendedName>
</protein>
<evidence type="ECO:0000313" key="2">
    <source>
        <dbReference type="Proteomes" id="UP000198131"/>
    </source>
</evidence>
<reference evidence="2" key="1">
    <citation type="submission" date="2017-06" db="EMBL/GenBank/DDBJ databases">
        <authorList>
            <person name="Varghese N."/>
            <person name="Submissions S."/>
        </authorList>
    </citation>
    <scope>NUCLEOTIDE SEQUENCE [LARGE SCALE GENOMIC DNA]</scope>
    <source>
        <strain evidence="2">DSM 11116</strain>
    </source>
</reference>
<keyword evidence="2" id="KW-1185">Reference proteome</keyword>
<gene>
    <name evidence="1" type="ORF">SAMN06265337_1812</name>
</gene>
<name>A0A212TMI0_9BACT</name>
<dbReference type="EMBL" id="FYEW01000001">
    <property type="protein sequence ID" value="SNC67031.1"/>
    <property type="molecule type" value="Genomic_DNA"/>
</dbReference>
<organism evidence="1 2">
    <name type="scientific">Hymenobacter gelipurpurascens</name>
    <dbReference type="NCBI Taxonomy" id="89968"/>
    <lineage>
        <taxon>Bacteria</taxon>
        <taxon>Pseudomonadati</taxon>
        <taxon>Bacteroidota</taxon>
        <taxon>Cytophagia</taxon>
        <taxon>Cytophagales</taxon>
        <taxon>Hymenobacteraceae</taxon>
        <taxon>Hymenobacter</taxon>
    </lineage>
</organism>